<evidence type="ECO:0000313" key="12">
    <source>
        <dbReference type="Proteomes" id="UP000261660"/>
    </source>
</evidence>
<evidence type="ECO:0000256" key="7">
    <source>
        <dbReference type="SAM" id="Coils"/>
    </source>
</evidence>
<feature type="domain" description="B30.2/SPRY" evidence="10">
    <location>
        <begin position="362"/>
        <end position="550"/>
    </location>
</feature>
<feature type="domain" description="RING-type" evidence="8">
    <location>
        <begin position="12"/>
        <end position="55"/>
    </location>
</feature>
<dbReference type="InterPro" id="IPR003879">
    <property type="entry name" value="Butyrophylin_SPRY"/>
</dbReference>
<dbReference type="InterPro" id="IPR013083">
    <property type="entry name" value="Znf_RING/FYVE/PHD"/>
</dbReference>
<dbReference type="PRINTS" id="PR01407">
    <property type="entry name" value="BUTYPHLNCDUF"/>
</dbReference>
<dbReference type="Gene3D" id="4.10.830.40">
    <property type="match status" value="1"/>
</dbReference>
<dbReference type="GeneTree" id="ENSGT01150000286950"/>
<dbReference type="GO" id="GO:0045087">
    <property type="term" value="P:innate immune response"/>
    <property type="evidence" value="ECO:0007669"/>
    <property type="project" value="UniProtKB-KW"/>
</dbReference>
<dbReference type="InterPro" id="IPR051051">
    <property type="entry name" value="E3_ubiq-ligase_TRIM/RNF"/>
</dbReference>
<dbReference type="OrthoDB" id="6270329at2759"/>
<evidence type="ECO:0000256" key="6">
    <source>
        <dbReference type="PROSITE-ProRule" id="PRU00024"/>
    </source>
</evidence>
<reference evidence="11" key="1">
    <citation type="submission" date="2025-08" db="UniProtKB">
        <authorList>
            <consortium name="Ensembl"/>
        </authorList>
    </citation>
    <scope>IDENTIFICATION</scope>
</reference>
<dbReference type="GeneID" id="110001192"/>
<dbReference type="InterPro" id="IPR013320">
    <property type="entry name" value="ConA-like_dom_sf"/>
</dbReference>
<dbReference type="PROSITE" id="PS50119">
    <property type="entry name" value="ZF_BBOX"/>
    <property type="match status" value="1"/>
</dbReference>
<dbReference type="Gene3D" id="3.30.160.60">
    <property type="entry name" value="Classic Zinc Finger"/>
    <property type="match status" value="1"/>
</dbReference>
<accession>A0A3Q3G0S0</accession>
<evidence type="ECO:0000256" key="5">
    <source>
        <dbReference type="ARBA" id="ARBA00022859"/>
    </source>
</evidence>
<dbReference type="InterPro" id="IPR001841">
    <property type="entry name" value="Znf_RING"/>
</dbReference>
<evidence type="ECO:0000256" key="3">
    <source>
        <dbReference type="ARBA" id="ARBA00022771"/>
    </source>
</evidence>
<dbReference type="Pfam" id="PF25600">
    <property type="entry name" value="TRIM_CC"/>
    <property type="match status" value="1"/>
</dbReference>
<dbReference type="SMART" id="SM00336">
    <property type="entry name" value="BBOX"/>
    <property type="match status" value="1"/>
</dbReference>
<sequence>MALQLDPESLGCSVCLDLLKDPVTLPCGHTYCMSCVGRRWDKEDPHHKYSCPLCKQMFTPRPAVVTNVMLADLVEELKKKKKLQEAPADSVKPGEVVCDVCVARARKAFKSCLVCRVSYCELHLQPHFQSPAFEKHKLVEPSRNLQERFCSRHDEVMKIFCCTDQQVICFFCSLDEHKDHNTVSAAAHRKDKSKELELNLQNIRQRIQGREKDVKLLQQEEEAISHSADRAVRDSEESFSGFVRLIERRISEVKERIRSQQEEEISRVKELEEKLQLELSELKLKDAELQQLLDSDDHIQLLLDSSSLSLVTESTSVLSVCVKPLRHFEDLTAAVSNTRDKLQNVLHEEWPTVLRKVIEVDVLLPRPEPRSREGFFQYSRQITLDPNTVNTWLQLSDGNRRATVTKGKQTYSSHPERFTDWLQVLSREGLTGRCYWEVERSSGVSVAVAYKDSSRSGQDSGFGNNDRSWSLGCFDLSFHFRHKNVKTLLSGPASCRIGVYLDHTAGTLSFYSVSDTMTLLHRVQTTFTQPLHAGLSVYWVGDTAELCELK</sequence>
<organism evidence="11 12">
    <name type="scientific">Labrus bergylta</name>
    <name type="common">ballan wrasse</name>
    <dbReference type="NCBI Taxonomy" id="56723"/>
    <lineage>
        <taxon>Eukaryota</taxon>
        <taxon>Metazoa</taxon>
        <taxon>Chordata</taxon>
        <taxon>Craniata</taxon>
        <taxon>Vertebrata</taxon>
        <taxon>Euteleostomi</taxon>
        <taxon>Actinopterygii</taxon>
        <taxon>Neopterygii</taxon>
        <taxon>Teleostei</taxon>
        <taxon>Neoteleostei</taxon>
        <taxon>Acanthomorphata</taxon>
        <taxon>Eupercaria</taxon>
        <taxon>Labriformes</taxon>
        <taxon>Labridae</taxon>
        <taxon>Labrus</taxon>
    </lineage>
</organism>
<keyword evidence="12" id="KW-1185">Reference proteome</keyword>
<dbReference type="Gene3D" id="2.60.120.920">
    <property type="match status" value="1"/>
</dbReference>
<keyword evidence="1" id="KW-0399">Innate immunity</keyword>
<evidence type="ECO:0000259" key="10">
    <source>
        <dbReference type="PROSITE" id="PS50188"/>
    </source>
</evidence>
<dbReference type="SUPFAM" id="SSF57850">
    <property type="entry name" value="RING/U-box"/>
    <property type="match status" value="1"/>
</dbReference>
<dbReference type="InParanoid" id="A0A3Q3G0S0"/>
<evidence type="ECO:0000313" key="11">
    <source>
        <dbReference type="Ensembl" id="ENSLBEP00000025229.1"/>
    </source>
</evidence>
<dbReference type="InterPro" id="IPR017907">
    <property type="entry name" value="Znf_RING_CS"/>
</dbReference>
<evidence type="ECO:0000259" key="9">
    <source>
        <dbReference type="PROSITE" id="PS50119"/>
    </source>
</evidence>
<dbReference type="SUPFAM" id="SSF57845">
    <property type="entry name" value="B-box zinc-binding domain"/>
    <property type="match status" value="1"/>
</dbReference>
<proteinExistence type="predicted"/>
<dbReference type="Pfam" id="PF13765">
    <property type="entry name" value="PRY"/>
    <property type="match status" value="1"/>
</dbReference>
<dbReference type="InterPro" id="IPR001870">
    <property type="entry name" value="B30.2/SPRY"/>
</dbReference>
<dbReference type="RefSeq" id="XP_020512288.1">
    <property type="nucleotide sequence ID" value="XM_020656632.3"/>
</dbReference>
<dbReference type="SMART" id="SM00589">
    <property type="entry name" value="PRY"/>
    <property type="match status" value="1"/>
</dbReference>
<dbReference type="STRING" id="56723.ENSLBEP00000025229"/>
<dbReference type="Ensembl" id="ENSLBET00000026506.1">
    <property type="protein sequence ID" value="ENSLBEP00000025229.1"/>
    <property type="gene ID" value="ENSLBEG00000019278.1"/>
</dbReference>
<dbReference type="Pfam" id="PF00622">
    <property type="entry name" value="SPRY"/>
    <property type="match status" value="1"/>
</dbReference>
<protein>
    <submittedName>
        <fullName evidence="11">Tripartite motif-containing protein 16-like</fullName>
    </submittedName>
</protein>
<dbReference type="PROSITE" id="PS50188">
    <property type="entry name" value="B302_SPRY"/>
    <property type="match status" value="1"/>
</dbReference>
<dbReference type="PROSITE" id="PS50089">
    <property type="entry name" value="ZF_RING_2"/>
    <property type="match status" value="1"/>
</dbReference>
<evidence type="ECO:0000256" key="2">
    <source>
        <dbReference type="ARBA" id="ARBA00022723"/>
    </source>
</evidence>
<dbReference type="GO" id="GO:0005737">
    <property type="term" value="C:cytoplasm"/>
    <property type="evidence" value="ECO:0007669"/>
    <property type="project" value="UniProtKB-ARBA"/>
</dbReference>
<dbReference type="Gene3D" id="3.30.40.10">
    <property type="entry name" value="Zinc/RING finger domain, C3HC4 (zinc finger)"/>
    <property type="match status" value="1"/>
</dbReference>
<keyword evidence="5" id="KW-0391">Immunity</keyword>
<dbReference type="Pfam" id="PF00643">
    <property type="entry name" value="zf-B_box"/>
    <property type="match status" value="1"/>
</dbReference>
<keyword evidence="3 6" id="KW-0863">Zinc-finger</keyword>
<evidence type="ECO:0000259" key="8">
    <source>
        <dbReference type="PROSITE" id="PS50089"/>
    </source>
</evidence>
<keyword evidence="2" id="KW-0479">Metal-binding</keyword>
<dbReference type="SUPFAM" id="SSF49899">
    <property type="entry name" value="Concanavalin A-like lectins/glucanases"/>
    <property type="match status" value="1"/>
</dbReference>
<dbReference type="Pfam" id="PF15227">
    <property type="entry name" value="zf-C3HC4_4"/>
    <property type="match status" value="1"/>
</dbReference>
<keyword evidence="7" id="KW-0175">Coiled coil</keyword>
<dbReference type="AlphaFoldDB" id="A0A3Q3G0S0"/>
<dbReference type="Proteomes" id="UP000261660">
    <property type="component" value="Unplaced"/>
</dbReference>
<dbReference type="PANTHER" id="PTHR25465:SF5">
    <property type="entry name" value="E3 UBIQUITIN_ISG15 LIGASE TRIM25-RELATED"/>
    <property type="match status" value="1"/>
</dbReference>
<dbReference type="PANTHER" id="PTHR25465">
    <property type="entry name" value="B-BOX DOMAIN CONTAINING"/>
    <property type="match status" value="1"/>
</dbReference>
<keyword evidence="4" id="KW-0862">Zinc</keyword>
<name>A0A3Q3G0S0_9LABR</name>
<feature type="coiled-coil region" evidence="7">
    <location>
        <begin position="186"/>
        <end position="292"/>
    </location>
</feature>
<dbReference type="InterPro" id="IPR058030">
    <property type="entry name" value="TRIM8/14/16/25/29/45/65_CC"/>
</dbReference>
<dbReference type="InterPro" id="IPR000315">
    <property type="entry name" value="Znf_B-box"/>
</dbReference>
<dbReference type="PROSITE" id="PS00518">
    <property type="entry name" value="ZF_RING_1"/>
    <property type="match status" value="1"/>
</dbReference>
<dbReference type="SMART" id="SM00184">
    <property type="entry name" value="RING"/>
    <property type="match status" value="1"/>
</dbReference>
<reference evidence="11" key="2">
    <citation type="submission" date="2025-09" db="UniProtKB">
        <authorList>
            <consortium name="Ensembl"/>
        </authorList>
    </citation>
    <scope>IDENTIFICATION</scope>
</reference>
<dbReference type="CDD" id="cd19769">
    <property type="entry name" value="Bbox2_TRIM16-like"/>
    <property type="match status" value="1"/>
</dbReference>
<dbReference type="InterPro" id="IPR043136">
    <property type="entry name" value="B30.2/SPRY_sf"/>
</dbReference>
<evidence type="ECO:0000256" key="4">
    <source>
        <dbReference type="ARBA" id="ARBA00022833"/>
    </source>
</evidence>
<dbReference type="InterPro" id="IPR006574">
    <property type="entry name" value="PRY"/>
</dbReference>
<dbReference type="CDD" id="cd16040">
    <property type="entry name" value="SPRY_PRY_SNTX"/>
    <property type="match status" value="1"/>
</dbReference>
<dbReference type="SMART" id="SM00449">
    <property type="entry name" value="SPRY"/>
    <property type="match status" value="1"/>
</dbReference>
<dbReference type="GO" id="GO:0008270">
    <property type="term" value="F:zinc ion binding"/>
    <property type="evidence" value="ECO:0007669"/>
    <property type="project" value="UniProtKB-KW"/>
</dbReference>
<evidence type="ECO:0000256" key="1">
    <source>
        <dbReference type="ARBA" id="ARBA00022588"/>
    </source>
</evidence>
<feature type="domain" description="B box-type" evidence="9">
    <location>
        <begin position="145"/>
        <end position="185"/>
    </location>
</feature>
<dbReference type="InterPro" id="IPR003877">
    <property type="entry name" value="SPRY_dom"/>
</dbReference>